<comment type="similarity">
    <text evidence="2">Belongs to the enoyl-CoA hydratase/isomerase family.</text>
</comment>
<dbReference type="EC" id="3.1.2.4" evidence="2"/>
<evidence type="ECO:0000313" key="6">
    <source>
        <dbReference type="EMBL" id="KAG5384210.1"/>
    </source>
</evidence>
<dbReference type="SUPFAM" id="SSF52096">
    <property type="entry name" value="ClpP/crotonase"/>
    <property type="match status" value="1"/>
</dbReference>
<feature type="transmembrane region" description="Helical" evidence="4">
    <location>
        <begin position="6"/>
        <end position="25"/>
    </location>
</feature>
<dbReference type="InterPro" id="IPR029045">
    <property type="entry name" value="ClpP/crotonase-like_dom_sf"/>
</dbReference>
<keyword evidence="4" id="KW-0472">Membrane</keyword>
<dbReference type="PANTHER" id="PTHR43176">
    <property type="entry name" value="3-HYDROXYISOBUTYRYL-COA HYDROLASE-RELATED"/>
    <property type="match status" value="1"/>
</dbReference>
<dbReference type="Pfam" id="PF16113">
    <property type="entry name" value="ECH_2"/>
    <property type="match status" value="1"/>
</dbReference>
<dbReference type="EMBL" id="JADBGQ010000008">
    <property type="protein sequence ID" value="KAG5384210.1"/>
    <property type="molecule type" value="Genomic_DNA"/>
</dbReference>
<comment type="pathway">
    <text evidence="2">Amino-acid degradation; L-valine degradation.</text>
</comment>
<proteinExistence type="inferred from homology"/>
<reference evidence="6 7" key="1">
    <citation type="submission" date="2021-03" db="EMBL/GenBank/DDBJ databases">
        <authorList>
            <person name="King G.J."/>
            <person name="Bancroft I."/>
            <person name="Baten A."/>
            <person name="Bloomfield J."/>
            <person name="Borpatragohain P."/>
            <person name="He Z."/>
            <person name="Irish N."/>
            <person name="Irwin J."/>
            <person name="Liu K."/>
            <person name="Mauleon R.P."/>
            <person name="Moore J."/>
            <person name="Morris R."/>
            <person name="Ostergaard L."/>
            <person name="Wang B."/>
            <person name="Wells R."/>
        </authorList>
    </citation>
    <scope>NUCLEOTIDE SEQUENCE [LARGE SCALE GENOMIC DNA]</scope>
    <source>
        <strain evidence="6">R-o-18</strain>
        <tissue evidence="6">Leaf</tissue>
    </source>
</reference>
<dbReference type="Proteomes" id="UP000823674">
    <property type="component" value="Chromosome A09"/>
</dbReference>
<feature type="domain" description="Enoyl-CoA hydratase/isomerase" evidence="5">
    <location>
        <begin position="272"/>
        <end position="422"/>
    </location>
</feature>
<evidence type="ECO:0000256" key="3">
    <source>
        <dbReference type="SAM" id="MobiDB-lite"/>
    </source>
</evidence>
<dbReference type="PANTHER" id="PTHR43176:SF2">
    <property type="entry name" value="3-HYDROXYISOBUTYRYL-COA HYDROLASE-LIKE PROTEIN 5"/>
    <property type="match status" value="1"/>
</dbReference>
<feature type="transmembrane region" description="Helical" evidence="4">
    <location>
        <begin position="116"/>
        <end position="136"/>
    </location>
</feature>
<evidence type="ECO:0000256" key="4">
    <source>
        <dbReference type="SAM" id="Phobius"/>
    </source>
</evidence>
<feature type="region of interest" description="Disordered" evidence="3">
    <location>
        <begin position="417"/>
        <end position="446"/>
    </location>
</feature>
<comment type="caution">
    <text evidence="6">The sequence shown here is derived from an EMBL/GenBank/DDBJ whole genome shotgun (WGS) entry which is preliminary data.</text>
</comment>
<dbReference type="CDD" id="cd06558">
    <property type="entry name" value="crotonase-like"/>
    <property type="match status" value="1"/>
</dbReference>
<organism evidence="6 7">
    <name type="scientific">Brassica rapa subsp. trilocularis</name>
    <dbReference type="NCBI Taxonomy" id="1813537"/>
    <lineage>
        <taxon>Eukaryota</taxon>
        <taxon>Viridiplantae</taxon>
        <taxon>Streptophyta</taxon>
        <taxon>Embryophyta</taxon>
        <taxon>Tracheophyta</taxon>
        <taxon>Spermatophyta</taxon>
        <taxon>Magnoliopsida</taxon>
        <taxon>eudicotyledons</taxon>
        <taxon>Gunneridae</taxon>
        <taxon>Pentapetalae</taxon>
        <taxon>rosids</taxon>
        <taxon>malvids</taxon>
        <taxon>Brassicales</taxon>
        <taxon>Brassicaceae</taxon>
        <taxon>Brassiceae</taxon>
        <taxon>Brassica</taxon>
    </lineage>
</organism>
<comment type="function">
    <text evidence="2">Hydrolyzes 3-hydroxyisobutyryl-CoA (HIBYL-CoA), a saline catabolite. Has high activity toward isobutyryl-CoA. Could be an isobutyryl-CoA dehydrogenase that functions in valine catabolism.</text>
</comment>
<name>A0ABQ7LCB0_BRACM</name>
<dbReference type="InterPro" id="IPR032259">
    <property type="entry name" value="HIBYL-CoA-H"/>
</dbReference>
<feature type="compositionally biased region" description="Polar residues" evidence="3">
    <location>
        <begin position="417"/>
        <end position="427"/>
    </location>
</feature>
<accession>A0ABQ7LCB0</accession>
<keyword evidence="1 2" id="KW-0378">Hydrolase</keyword>
<sequence length="446" mass="49453">MSSPLCSYSVAFLPITGVLMISLSFRMSPSHPCDHISAAPLWYRVHVLFSRCRHISIVRSWAHEMRLRPRGLDRVERSSVSDQFVHLGLDRVMRFEHDESSVEFCLSREGFFPVSLFRGLILLLSLPIIIIAYLFVSEALGIQILIYISFAGIKIRDIELVSRAVLPRFYAADVRKDSFEVFDKCKRKVVVTANPIVMVEPFVKDYLGGDKVLGTEIEVNPKTMKAAGFVKKPGVLVGDLKRLAILKEFGEESPDLGLGDRTSDHDFMSIYKVLKLAEYLETWEKDDKTKLILIKGAGRAFSAGEDSCLEVVYRMYWLCYHIHTYKKTQVSLVNGISMGGGASLMVPMKFSVVTEKTVFATPEASIGFHTECGFSYIHSRLSGHLGEFLALTGAKLNGKELVAIGMATHFVPSTVSGHIGKQASSPNPDDKNLGGNQGETASGFAL</sequence>
<evidence type="ECO:0000313" key="7">
    <source>
        <dbReference type="Proteomes" id="UP000823674"/>
    </source>
</evidence>
<keyword evidence="4" id="KW-1133">Transmembrane helix</keyword>
<evidence type="ECO:0000256" key="2">
    <source>
        <dbReference type="RuleBase" id="RU369070"/>
    </source>
</evidence>
<dbReference type="Pfam" id="PF12710">
    <property type="entry name" value="HAD"/>
    <property type="match status" value="1"/>
</dbReference>
<protein>
    <recommendedName>
        <fullName evidence="2">3-hydroxyisobutyryl-CoA hydrolase</fullName>
        <shortName evidence="2">HIB-CoA hydrolase</shortName>
        <shortName evidence="2">HIBYL-CoA-H</shortName>
        <ecNumber evidence="2">3.1.2.4</ecNumber>
    </recommendedName>
    <alternativeName>
        <fullName evidence="2">3-hydroxyisobutyryl-coenzyme A hydrolase</fullName>
    </alternativeName>
</protein>
<evidence type="ECO:0000256" key="1">
    <source>
        <dbReference type="ARBA" id="ARBA00022801"/>
    </source>
</evidence>
<comment type="catalytic activity">
    <reaction evidence="2">
        <text>3-hydroxy-2-methylpropanoyl-CoA + H2O = 3-hydroxy-2-methylpropanoate + CoA + H(+)</text>
        <dbReference type="Rhea" id="RHEA:20888"/>
        <dbReference type="ChEBI" id="CHEBI:11805"/>
        <dbReference type="ChEBI" id="CHEBI:15377"/>
        <dbReference type="ChEBI" id="CHEBI:15378"/>
        <dbReference type="ChEBI" id="CHEBI:57287"/>
        <dbReference type="ChEBI" id="CHEBI:57340"/>
        <dbReference type="EC" id="3.1.2.4"/>
    </reaction>
</comment>
<gene>
    <name evidence="6" type="primary">A09p042280.1_BraROA</name>
    <name evidence="6" type="ORF">IGI04_035680</name>
</gene>
<dbReference type="Gene3D" id="3.90.226.10">
    <property type="entry name" value="2-enoyl-CoA Hydratase, Chain A, domain 1"/>
    <property type="match status" value="1"/>
</dbReference>
<dbReference type="InterPro" id="IPR045004">
    <property type="entry name" value="ECH_dom"/>
</dbReference>
<keyword evidence="4" id="KW-0812">Transmembrane</keyword>
<keyword evidence="7" id="KW-1185">Reference proteome</keyword>
<evidence type="ECO:0000259" key="5">
    <source>
        <dbReference type="Pfam" id="PF16113"/>
    </source>
</evidence>